<feature type="binding site" evidence="1">
    <location>
        <position position="42"/>
    </location>
    <ligand>
        <name>S-adenosyl-L-methionine</name>
        <dbReference type="ChEBI" id="CHEBI:59789"/>
    </ligand>
</feature>
<dbReference type="GO" id="GO:0052908">
    <property type="term" value="F:16S rRNA (adenine(1518)-N(6)/adenine(1519)-N(6))-dimethyltransferase activity"/>
    <property type="evidence" value="ECO:0007669"/>
    <property type="project" value="UniProtKB-EC"/>
</dbReference>
<dbReference type="HAMAP" id="MF_00607">
    <property type="entry name" value="16SrRNA_methyltr_A"/>
    <property type="match status" value="1"/>
</dbReference>
<reference evidence="2 3" key="1">
    <citation type="submission" date="2020-05" db="EMBL/GenBank/DDBJ databases">
        <title>Novel Mycoplasma species detected in Mirounga angustirostris (northern elephant seal) from the USA.</title>
        <authorList>
            <person name="Volokhov D.V."/>
        </authorList>
    </citation>
    <scope>NUCLEOTIDE SEQUENCE [LARGE SCALE GENOMIC DNA]</scope>
    <source>
        <strain evidence="2 3">Mirounga ES2806-GEN</strain>
    </source>
</reference>
<dbReference type="GO" id="GO:0005737">
    <property type="term" value="C:cytoplasm"/>
    <property type="evidence" value="ECO:0007669"/>
    <property type="project" value="UniProtKB-SubCell"/>
</dbReference>
<dbReference type="RefSeq" id="WP_171110979.1">
    <property type="nucleotide sequence ID" value="NZ_CP053096.1"/>
</dbReference>
<dbReference type="AlphaFoldDB" id="A0A6M4J8U9"/>
<organism evidence="2 3">
    <name type="scientific">Mycoplasma miroungigenitalium</name>
    <dbReference type="NCBI Taxonomy" id="754515"/>
    <lineage>
        <taxon>Bacteria</taxon>
        <taxon>Bacillati</taxon>
        <taxon>Mycoplasmatota</taxon>
        <taxon>Mollicutes</taxon>
        <taxon>Mycoplasmataceae</taxon>
        <taxon>Mycoplasma</taxon>
    </lineage>
</organism>
<evidence type="ECO:0000256" key="1">
    <source>
        <dbReference type="HAMAP-Rule" id="MF_00607"/>
    </source>
</evidence>
<sequence>MSKGKSIVAKKKFGQNFLNDINIIKKIIEVIKPQGKKIIEIGPGLGALTGELNKKADKLIAFEIDEDMINHLLKNSILSENQIIKGDFLDADLSLYNGFEIVGNIPYYITSEIIFKIIENRSNFKRATLMVQNEVADRLVAKMNTADYSKLTITVQYVADVKKELFVKKTLFTPSPKVDSAIVTLEFKDKNNLKFGKLKDFFKLCFLSRRKKLSWSLKTKYSDKKIKEAYKNLNLGEFTRIQELDLFEIEKLYDELESE</sequence>
<dbReference type="SUPFAM" id="SSF53335">
    <property type="entry name" value="S-adenosyl-L-methionine-dependent methyltransferases"/>
    <property type="match status" value="1"/>
</dbReference>
<protein>
    <recommendedName>
        <fullName evidence="1">Ribosomal RNA small subunit methyltransferase A</fullName>
        <ecNumber evidence="1">2.1.1.182</ecNumber>
    </recommendedName>
    <alternativeName>
        <fullName evidence="1">16S rRNA (adenine(1518)-N(6)/adenine(1519)-N(6))-dimethyltransferase</fullName>
    </alternativeName>
    <alternativeName>
        <fullName evidence="1">16S rRNA dimethyladenosine transferase</fullName>
    </alternativeName>
    <alternativeName>
        <fullName evidence="1">16S rRNA dimethylase</fullName>
    </alternativeName>
    <alternativeName>
        <fullName evidence="1">S-adenosylmethionine-6-N', N'-adenosyl(rRNA) dimethyltransferase</fullName>
    </alternativeName>
</protein>
<dbReference type="SMART" id="SM00650">
    <property type="entry name" value="rADc"/>
    <property type="match status" value="1"/>
</dbReference>
<keyword evidence="1" id="KW-0698">rRNA processing</keyword>
<keyword evidence="1 2" id="KW-0808">Transferase</keyword>
<name>A0A6M4J8U9_9MOLU</name>
<feature type="binding site" evidence="1">
    <location>
        <position position="18"/>
    </location>
    <ligand>
        <name>S-adenosyl-L-methionine</name>
        <dbReference type="ChEBI" id="CHEBI:59789"/>
    </ligand>
</feature>
<dbReference type="Gene3D" id="3.40.50.150">
    <property type="entry name" value="Vaccinia Virus protein VP39"/>
    <property type="match status" value="1"/>
</dbReference>
<gene>
    <name evidence="1 2" type="primary">rsmA</name>
    <name evidence="1" type="synonym">ksgA</name>
    <name evidence="2" type="ORF">HLA87_00800</name>
</gene>
<dbReference type="InterPro" id="IPR029063">
    <property type="entry name" value="SAM-dependent_MTases_sf"/>
</dbReference>
<comment type="catalytic activity">
    <reaction evidence="1">
        <text>adenosine(1518)/adenosine(1519) in 16S rRNA + 4 S-adenosyl-L-methionine = N(6)-dimethyladenosine(1518)/N(6)-dimethyladenosine(1519) in 16S rRNA + 4 S-adenosyl-L-homocysteine + 4 H(+)</text>
        <dbReference type="Rhea" id="RHEA:19609"/>
        <dbReference type="Rhea" id="RHEA-COMP:10232"/>
        <dbReference type="Rhea" id="RHEA-COMP:10233"/>
        <dbReference type="ChEBI" id="CHEBI:15378"/>
        <dbReference type="ChEBI" id="CHEBI:57856"/>
        <dbReference type="ChEBI" id="CHEBI:59789"/>
        <dbReference type="ChEBI" id="CHEBI:74411"/>
        <dbReference type="ChEBI" id="CHEBI:74493"/>
        <dbReference type="EC" id="2.1.1.182"/>
    </reaction>
</comment>
<dbReference type="PANTHER" id="PTHR11727:SF7">
    <property type="entry name" value="DIMETHYLADENOSINE TRANSFERASE-RELATED"/>
    <property type="match status" value="1"/>
</dbReference>
<accession>A0A6M4J8U9</accession>
<dbReference type="InterPro" id="IPR001737">
    <property type="entry name" value="KsgA/Erm"/>
</dbReference>
<dbReference type="KEGG" id="mmir:HLA87_00800"/>
<dbReference type="CDD" id="cd02440">
    <property type="entry name" value="AdoMet_MTases"/>
    <property type="match status" value="1"/>
</dbReference>
<dbReference type="InterPro" id="IPR023165">
    <property type="entry name" value="rRNA_Ade_diMease-like_C"/>
</dbReference>
<evidence type="ECO:0000313" key="3">
    <source>
        <dbReference type="Proteomes" id="UP000500686"/>
    </source>
</evidence>
<dbReference type="GO" id="GO:0003723">
    <property type="term" value="F:RNA binding"/>
    <property type="evidence" value="ECO:0007669"/>
    <property type="project" value="UniProtKB-UniRule"/>
</dbReference>
<keyword evidence="1 2" id="KW-0489">Methyltransferase</keyword>
<keyword evidence="1" id="KW-0694">RNA-binding</keyword>
<keyword evidence="1" id="KW-0963">Cytoplasm</keyword>
<dbReference type="PROSITE" id="PS01131">
    <property type="entry name" value="RRNA_A_DIMETH"/>
    <property type="match status" value="1"/>
</dbReference>
<feature type="binding site" evidence="1">
    <location>
        <position position="63"/>
    </location>
    <ligand>
        <name>S-adenosyl-L-methionine</name>
        <dbReference type="ChEBI" id="CHEBI:59789"/>
    </ligand>
</feature>
<feature type="binding site" evidence="1">
    <location>
        <position position="104"/>
    </location>
    <ligand>
        <name>S-adenosyl-L-methionine</name>
        <dbReference type="ChEBI" id="CHEBI:59789"/>
    </ligand>
</feature>
<comment type="function">
    <text evidence="1">Specifically dimethylates two adjacent adenosines (A1518 and A1519) in the loop of a conserved hairpin near the 3'-end of 16S rRNA in the 30S particle. May play a critical role in biogenesis of 30S subunits.</text>
</comment>
<dbReference type="Pfam" id="PF00398">
    <property type="entry name" value="RrnaAD"/>
    <property type="match status" value="1"/>
</dbReference>
<feature type="binding site" evidence="1">
    <location>
        <position position="87"/>
    </location>
    <ligand>
        <name>S-adenosyl-L-methionine</name>
        <dbReference type="ChEBI" id="CHEBI:59789"/>
    </ligand>
</feature>
<evidence type="ECO:0000313" key="2">
    <source>
        <dbReference type="EMBL" id="QJR43340.1"/>
    </source>
</evidence>
<keyword evidence="3" id="KW-1185">Reference proteome</keyword>
<dbReference type="InterPro" id="IPR020598">
    <property type="entry name" value="rRNA_Ade_methylase_Trfase_N"/>
</dbReference>
<dbReference type="EC" id="2.1.1.182" evidence="1"/>
<dbReference type="NCBIfam" id="TIGR00755">
    <property type="entry name" value="ksgA"/>
    <property type="match status" value="1"/>
</dbReference>
<dbReference type="PROSITE" id="PS51689">
    <property type="entry name" value="SAM_RNA_A_N6_MT"/>
    <property type="match status" value="1"/>
</dbReference>
<comment type="similarity">
    <text evidence="1">Belongs to the class I-like SAM-binding methyltransferase superfamily. rRNA adenine N(6)-methyltransferase family. RsmA subfamily.</text>
</comment>
<dbReference type="PANTHER" id="PTHR11727">
    <property type="entry name" value="DIMETHYLADENOSINE TRANSFERASE"/>
    <property type="match status" value="1"/>
</dbReference>
<dbReference type="Proteomes" id="UP000500686">
    <property type="component" value="Chromosome"/>
</dbReference>
<keyword evidence="1" id="KW-0949">S-adenosyl-L-methionine</keyword>
<dbReference type="EMBL" id="CP053096">
    <property type="protein sequence ID" value="QJR43340.1"/>
    <property type="molecule type" value="Genomic_DNA"/>
</dbReference>
<feature type="binding site" evidence="1">
    <location>
        <position position="16"/>
    </location>
    <ligand>
        <name>S-adenosyl-L-methionine</name>
        <dbReference type="ChEBI" id="CHEBI:59789"/>
    </ligand>
</feature>
<dbReference type="Gene3D" id="1.10.8.100">
    <property type="entry name" value="Ribosomal RNA adenine dimethylase-like, domain 2"/>
    <property type="match status" value="1"/>
</dbReference>
<proteinExistence type="inferred from homology"/>
<dbReference type="InterPro" id="IPR011530">
    <property type="entry name" value="rRNA_adenine_dimethylase"/>
</dbReference>
<comment type="subcellular location">
    <subcellularLocation>
        <location evidence="1">Cytoplasm</location>
    </subcellularLocation>
</comment>
<dbReference type="InterPro" id="IPR020596">
    <property type="entry name" value="rRNA_Ade_Mease_Trfase_CS"/>
</dbReference>